<protein>
    <recommendedName>
        <fullName evidence="3">DUF4595 domain-containing protein</fullName>
    </recommendedName>
</protein>
<dbReference type="EMBL" id="JAVDTI010000001">
    <property type="protein sequence ID" value="MDR6803474.1"/>
    <property type="molecule type" value="Genomic_DNA"/>
</dbReference>
<dbReference type="Proteomes" id="UP001264980">
    <property type="component" value="Unassembled WGS sequence"/>
</dbReference>
<comment type="caution">
    <text evidence="1">The sequence shown here is derived from an EMBL/GenBank/DDBJ whole genome shotgun (WGS) entry which is preliminary data.</text>
</comment>
<dbReference type="RefSeq" id="WP_309980913.1">
    <property type="nucleotide sequence ID" value="NZ_JAVDTI010000001.1"/>
</dbReference>
<dbReference type="PROSITE" id="PS51257">
    <property type="entry name" value="PROKAR_LIPOPROTEIN"/>
    <property type="match status" value="1"/>
</dbReference>
<proteinExistence type="predicted"/>
<name>A0ABU1QQQ1_9BACT</name>
<keyword evidence="2" id="KW-1185">Reference proteome</keyword>
<evidence type="ECO:0000313" key="2">
    <source>
        <dbReference type="Proteomes" id="UP001264980"/>
    </source>
</evidence>
<sequence length="290" mass="32507">MQKLHITGNLLKALMLGALLTGCQNDDILSPQETAGVTVNDPNAKVNAELKLVKDGTTILQYVKQGRFTGKLSKVSRTGDYTQYSYDDSTGDLWITSKTYNKSTNALIQEIKYKIVNGRCITSINLSNNWTSQFVYNEVGRLNEINLSSGALTQKQVFTYDYISATGAERLKQVVFSTPTGAYKQVNFIYTYGVIAEKNDKYPLNSEHLGLDSYLPYFGKFSDVLIQQVQITPLPYTNQAKPYYRYFYSINADGYAVGRNKEFFPLGYGYEAGKQAFYSGLDYSTAWGGI</sequence>
<organism evidence="1 2">
    <name type="scientific">Dyadobacter fermentans</name>
    <dbReference type="NCBI Taxonomy" id="94254"/>
    <lineage>
        <taxon>Bacteria</taxon>
        <taxon>Pseudomonadati</taxon>
        <taxon>Bacteroidota</taxon>
        <taxon>Cytophagia</taxon>
        <taxon>Cytophagales</taxon>
        <taxon>Spirosomataceae</taxon>
        <taxon>Dyadobacter</taxon>
    </lineage>
</organism>
<evidence type="ECO:0000313" key="1">
    <source>
        <dbReference type="EMBL" id="MDR6803474.1"/>
    </source>
</evidence>
<gene>
    <name evidence="1" type="ORF">J2W84_000511</name>
</gene>
<reference evidence="1 2" key="1">
    <citation type="submission" date="2023-07" db="EMBL/GenBank/DDBJ databases">
        <title>Sorghum-associated microbial communities from plants grown in Nebraska, USA.</title>
        <authorList>
            <person name="Schachtman D."/>
        </authorList>
    </citation>
    <scope>NUCLEOTIDE SEQUENCE [LARGE SCALE GENOMIC DNA]</scope>
    <source>
        <strain evidence="1 2">BE57</strain>
    </source>
</reference>
<accession>A0ABU1QQQ1</accession>
<evidence type="ECO:0008006" key="3">
    <source>
        <dbReference type="Google" id="ProtNLM"/>
    </source>
</evidence>